<keyword evidence="2" id="KW-1185">Reference proteome</keyword>
<name>A0ABS0C0K7_9GAMM</name>
<evidence type="ECO:0000313" key="2">
    <source>
        <dbReference type="Proteomes" id="UP001193680"/>
    </source>
</evidence>
<dbReference type="EMBL" id="JACBGI020000027">
    <property type="protein sequence ID" value="MBF6058784.1"/>
    <property type="molecule type" value="Genomic_DNA"/>
</dbReference>
<dbReference type="RefSeq" id="WP_185978929.1">
    <property type="nucleotide sequence ID" value="NZ_JACBGI020000027.1"/>
</dbReference>
<comment type="caution">
    <text evidence="1">The sequence shown here is derived from an EMBL/GenBank/DDBJ whole genome shotgun (WGS) entry which is preliminary data.</text>
</comment>
<protein>
    <submittedName>
        <fullName evidence="1">Uncharacterized protein</fullName>
    </submittedName>
</protein>
<gene>
    <name evidence="1" type="ORF">H8792_010565</name>
</gene>
<organism evidence="1 2">
    <name type="scientific">Thiomicrorhabdus heinhorstiae</name>
    <dbReference type="NCBI Taxonomy" id="2748010"/>
    <lineage>
        <taxon>Bacteria</taxon>
        <taxon>Pseudomonadati</taxon>
        <taxon>Pseudomonadota</taxon>
        <taxon>Gammaproteobacteria</taxon>
        <taxon>Thiotrichales</taxon>
        <taxon>Piscirickettsiaceae</taxon>
        <taxon>Thiomicrorhabdus</taxon>
    </lineage>
</organism>
<evidence type="ECO:0000313" key="1">
    <source>
        <dbReference type="EMBL" id="MBF6058784.1"/>
    </source>
</evidence>
<proteinExistence type="predicted"/>
<reference evidence="1 2" key="1">
    <citation type="submission" date="2020-11" db="EMBL/GenBank/DDBJ databases">
        <title>Sulfur oxidizing isolate from Hospital Hole Sinkhole.</title>
        <authorList>
            <person name="Scott K.M."/>
        </authorList>
    </citation>
    <scope>NUCLEOTIDE SEQUENCE [LARGE SCALE GENOMIC DNA]</scope>
    <source>
        <strain evidence="1 2">HH1</strain>
    </source>
</reference>
<accession>A0ABS0C0K7</accession>
<sequence>MLQHIRLDPALCEDLRRELNADGWQIVHQDVGQTELVGYGYVIQWQKDGHKVVLHYADRQGQAEANLEVSKEVLPVIQAKIAELSA</sequence>
<dbReference type="Proteomes" id="UP001193680">
    <property type="component" value="Unassembled WGS sequence"/>
</dbReference>